<evidence type="ECO:0000256" key="1">
    <source>
        <dbReference type="SAM" id="MobiDB-lite"/>
    </source>
</evidence>
<dbReference type="AlphaFoldDB" id="A0A417Z718"/>
<dbReference type="Proteomes" id="UP000285376">
    <property type="component" value="Unassembled WGS sequence"/>
</dbReference>
<sequence length="122" mass="12991">MGGRTFQHVLHPGTQGRGASAESGRSAVGQGARLANRVRAGESGGVRESEFNRLMLGEFGDAYGPMVASSHVLTDLGGRTANEALAEGVPARRVWEAVCDAFEVPESRRLGEDLPIVERPFE</sequence>
<evidence type="ECO:0000313" key="2">
    <source>
        <dbReference type="EMBL" id="QEH92950.1"/>
    </source>
</evidence>
<reference evidence="3 4" key="1">
    <citation type="submission" date="2018-08" db="EMBL/GenBank/DDBJ databases">
        <title>Whole genome sequence analysis of Dermacoccus abyssi bacteria isolated from Deep Mariana trench Micromonospora spp reveals genes involved in the environmental adaptation and production of secondary metabolites.</title>
        <authorList>
            <person name="Abdel-Mageed W.M."/>
            <person name="Lehri B."/>
            <person name="Nouioui I."/>
            <person name="Goodfellow I."/>
            <person name="Jaspars M."/>
            <person name="Karlyshev A."/>
        </authorList>
    </citation>
    <scope>NUCLEOTIDE SEQUENCE [LARGE SCALE GENOMIC DNA]</scope>
    <source>
        <strain evidence="3 4">MT1.1</strain>
    </source>
</reference>
<evidence type="ECO:0000313" key="3">
    <source>
        <dbReference type="EMBL" id="RHW46401.1"/>
    </source>
</evidence>
<evidence type="ECO:0000313" key="5">
    <source>
        <dbReference type="Proteomes" id="UP000323565"/>
    </source>
</evidence>
<accession>A0A417Z718</accession>
<gene>
    <name evidence="3" type="ORF">D1832_06120</name>
    <name evidence="2" type="ORF">FV141_04990</name>
</gene>
<proteinExistence type="predicted"/>
<feature type="region of interest" description="Disordered" evidence="1">
    <location>
        <begin position="1"/>
        <end position="42"/>
    </location>
</feature>
<dbReference type="EMBL" id="QWLM01000005">
    <property type="protein sequence ID" value="RHW46401.1"/>
    <property type="molecule type" value="Genomic_DNA"/>
</dbReference>
<dbReference type="Pfam" id="PF11248">
    <property type="entry name" value="DUF3046"/>
    <property type="match status" value="1"/>
</dbReference>
<reference evidence="2 5" key="2">
    <citation type="submission" date="2019-08" db="EMBL/GenBank/DDBJ databases">
        <title>Dermacoccus abyssi strain HZAU 226, whole genome Nanopore sequencing project.</title>
        <authorList>
            <person name="Guo A."/>
            <person name="Zhang X."/>
            <person name="Ruan Y."/>
            <person name="Liu W."/>
            <person name="Chen Q."/>
            <person name="Gu L."/>
        </authorList>
    </citation>
    <scope>NUCLEOTIDE SEQUENCE [LARGE SCALE GENOMIC DNA]</scope>
    <source>
        <strain evidence="2 5">HZAU 226</strain>
    </source>
</reference>
<protein>
    <submittedName>
        <fullName evidence="3">DUF3046 domain-containing protein</fullName>
    </submittedName>
</protein>
<dbReference type="InterPro" id="IPR021408">
    <property type="entry name" value="DUF3046"/>
</dbReference>
<keyword evidence="5" id="KW-1185">Reference proteome</keyword>
<name>A0A417Z718_9MICO</name>
<dbReference type="EMBL" id="CP043031">
    <property type="protein sequence ID" value="QEH92950.1"/>
    <property type="molecule type" value="Genomic_DNA"/>
</dbReference>
<evidence type="ECO:0000313" key="4">
    <source>
        <dbReference type="Proteomes" id="UP000285376"/>
    </source>
</evidence>
<dbReference type="Proteomes" id="UP000323565">
    <property type="component" value="Chromosome"/>
</dbReference>
<organism evidence="3 4">
    <name type="scientific">Dermacoccus abyssi</name>
    <dbReference type="NCBI Taxonomy" id="322596"/>
    <lineage>
        <taxon>Bacteria</taxon>
        <taxon>Bacillati</taxon>
        <taxon>Actinomycetota</taxon>
        <taxon>Actinomycetes</taxon>
        <taxon>Micrococcales</taxon>
        <taxon>Dermacoccaceae</taxon>
        <taxon>Dermacoccus</taxon>
    </lineage>
</organism>